<dbReference type="PANTHER" id="PTHR43128:SF16">
    <property type="entry name" value="L-LACTATE DEHYDROGENASE"/>
    <property type="match status" value="1"/>
</dbReference>
<dbReference type="AlphaFoldDB" id="X1MS01"/>
<dbReference type="GO" id="GO:0006089">
    <property type="term" value="P:lactate metabolic process"/>
    <property type="evidence" value="ECO:0007669"/>
    <property type="project" value="TreeGrafter"/>
</dbReference>
<dbReference type="Pfam" id="PF02866">
    <property type="entry name" value="Ldh_1_C"/>
    <property type="match status" value="1"/>
</dbReference>
<dbReference type="SUPFAM" id="SSF56327">
    <property type="entry name" value="LDH C-terminal domain-like"/>
    <property type="match status" value="1"/>
</dbReference>
<dbReference type="PRINTS" id="PR00086">
    <property type="entry name" value="LLDHDRGNASE"/>
</dbReference>
<dbReference type="Pfam" id="PF00056">
    <property type="entry name" value="Ldh_1_N"/>
    <property type="match status" value="1"/>
</dbReference>
<feature type="domain" description="Lactate/malate dehydrogenase N-terminal" evidence="3">
    <location>
        <begin position="4"/>
        <end position="141"/>
    </location>
</feature>
<sequence length="226" mass="24749">MERKVVVIGAGFVGTTYVYALMHTGLAGEIVLIDLDQKRLKGEVMDLEHGLAFVQPVEIRAGDYSDCADANLIVVTAGAKQTPGQSRLELTQRNADIVKSICNQIKKCDSEAVLVMVANPVDALTQVALKQLGWPRERVIGSGTVLDSARFRSMLSRHCGVDTRNVHAYILGEHGDSEVAAWSMTHVAGVSMKDYCAICQRCDPEKGHAEIAHRVRDSAYHIIDYK</sequence>
<proteinExistence type="predicted"/>
<evidence type="ECO:0000259" key="3">
    <source>
        <dbReference type="Pfam" id="PF00056"/>
    </source>
</evidence>
<accession>X1MS01</accession>
<dbReference type="InterPro" id="IPR022383">
    <property type="entry name" value="Lactate/malate_DH_C"/>
</dbReference>
<gene>
    <name evidence="5" type="ORF">S06H3_47473</name>
</gene>
<keyword evidence="2" id="KW-0520">NAD</keyword>
<name>X1MS01_9ZZZZ</name>
<dbReference type="PROSITE" id="PS00064">
    <property type="entry name" value="L_LDH"/>
    <property type="match status" value="1"/>
</dbReference>
<reference evidence="5" key="1">
    <citation type="journal article" date="2014" name="Front. Microbiol.">
        <title>High frequency of phylogenetically diverse reductive dehalogenase-homologous genes in deep subseafloor sedimentary metagenomes.</title>
        <authorList>
            <person name="Kawai M."/>
            <person name="Futagami T."/>
            <person name="Toyoda A."/>
            <person name="Takaki Y."/>
            <person name="Nishi S."/>
            <person name="Hori S."/>
            <person name="Arai W."/>
            <person name="Tsubouchi T."/>
            <person name="Morono Y."/>
            <person name="Uchiyama I."/>
            <person name="Ito T."/>
            <person name="Fujiyama A."/>
            <person name="Inagaki F."/>
            <person name="Takami H."/>
        </authorList>
    </citation>
    <scope>NUCLEOTIDE SEQUENCE</scope>
    <source>
        <strain evidence="5">Expedition CK06-06</strain>
    </source>
</reference>
<evidence type="ECO:0000256" key="1">
    <source>
        <dbReference type="ARBA" id="ARBA00023002"/>
    </source>
</evidence>
<feature type="non-terminal residue" evidence="5">
    <location>
        <position position="226"/>
    </location>
</feature>
<organism evidence="5">
    <name type="scientific">marine sediment metagenome</name>
    <dbReference type="NCBI Taxonomy" id="412755"/>
    <lineage>
        <taxon>unclassified sequences</taxon>
        <taxon>metagenomes</taxon>
        <taxon>ecological metagenomes</taxon>
    </lineage>
</organism>
<evidence type="ECO:0000256" key="2">
    <source>
        <dbReference type="ARBA" id="ARBA00023027"/>
    </source>
</evidence>
<evidence type="ECO:0000259" key="4">
    <source>
        <dbReference type="Pfam" id="PF02866"/>
    </source>
</evidence>
<dbReference type="InterPro" id="IPR018177">
    <property type="entry name" value="L-lactate_DH_AS"/>
</dbReference>
<dbReference type="Gene3D" id="3.90.110.10">
    <property type="entry name" value="Lactate dehydrogenase/glycoside hydrolase, family 4, C-terminal"/>
    <property type="match status" value="1"/>
</dbReference>
<dbReference type="SUPFAM" id="SSF51735">
    <property type="entry name" value="NAD(P)-binding Rossmann-fold domains"/>
    <property type="match status" value="1"/>
</dbReference>
<dbReference type="EMBL" id="BARV01029821">
    <property type="protein sequence ID" value="GAI34437.1"/>
    <property type="molecule type" value="Genomic_DNA"/>
</dbReference>
<keyword evidence="1" id="KW-0560">Oxidoreductase</keyword>
<feature type="domain" description="Lactate/malate dehydrogenase C-terminal" evidence="4">
    <location>
        <begin position="144"/>
        <end position="226"/>
    </location>
</feature>
<evidence type="ECO:0000313" key="5">
    <source>
        <dbReference type="EMBL" id="GAI34437.1"/>
    </source>
</evidence>
<evidence type="ECO:0008006" key="6">
    <source>
        <dbReference type="Google" id="ProtNLM"/>
    </source>
</evidence>
<dbReference type="InterPro" id="IPR015955">
    <property type="entry name" value="Lactate_DH/Glyco_Ohase_4_C"/>
</dbReference>
<dbReference type="InterPro" id="IPR036291">
    <property type="entry name" value="NAD(P)-bd_dom_sf"/>
</dbReference>
<comment type="caution">
    <text evidence="5">The sequence shown here is derived from an EMBL/GenBank/DDBJ whole genome shotgun (WGS) entry which is preliminary data.</text>
</comment>
<dbReference type="InterPro" id="IPR001236">
    <property type="entry name" value="Lactate/malate_DH_N"/>
</dbReference>
<dbReference type="Gene3D" id="3.40.50.720">
    <property type="entry name" value="NAD(P)-binding Rossmann-like Domain"/>
    <property type="match status" value="1"/>
</dbReference>
<dbReference type="GO" id="GO:0004459">
    <property type="term" value="F:L-lactate dehydrogenase (NAD+) activity"/>
    <property type="evidence" value="ECO:0007669"/>
    <property type="project" value="InterPro"/>
</dbReference>
<protein>
    <recommendedName>
        <fullName evidence="6">L-lactate dehydrogenase</fullName>
    </recommendedName>
</protein>
<dbReference type="InterPro" id="IPR001557">
    <property type="entry name" value="L-lactate/malate_DH"/>
</dbReference>
<dbReference type="PANTHER" id="PTHR43128">
    <property type="entry name" value="L-2-HYDROXYCARBOXYLATE DEHYDROGENASE (NAD(P)(+))"/>
    <property type="match status" value="1"/>
</dbReference>